<sequence>MAATDMEQFCGGKFWDTNLTWNTGKDRSPEFTDCFHRTALLWVPFGFLWILSGVEAHFLLNSKRRSVPYTWLNVLKLTLTCLLAVIAAVELGFALIQFSSGEDTAAVDYVSPLSKIFTYGLAAVLVVLNRLQGMRTSGVLFMFWAIHTVFGVLTTRTHVNRLANRVGVWINGTRYPLVNEDQPALFLSCTWLVGYPLIVLLFLLNCWADAEPKLSLFAAKVDRPCPEGASSFLCRAMFAWLDPLVYKGFRRPLVISDIWGLNEMDTSVEVVPAFDKFWLRSGKPRRESPKEIPRDKSTLSGKSNNSSNKSSIPNSWSKGEVELEPLFTNTAGQKGGVEGRQQTNIMYAMCRAFGGVFLAGCVAKFFETTIVFVSPQILSLLITFVEGDEPRWRGYLYAVLMLLAASFQTLSMTQHNQRMYIVGMRIRTALISAIYRKALRVSNALRKELTLGEIVNLMAVDAQRFTELMAYINLVWAAPLQIVLALYFLYETLGISAIAGVVILLFMIPINAWLANRVESLQISQMELKDERVKLTNEVLGGMKILKLYAWEGFFGDLVQSIRNKELKVLKANAYLNGSTCFIWVCAPFLVSLASFGMYVMIDENNVLDAKKAFVSVTLFNIIKQPFTMLPILISNAIQASVSVSRINKFLNADELDPNSVTHDPREIHPVVVENGTFSWGPDETPALTNITMRVETGRLVAVVGPVASGKSSLIACLLGEMDKLCGKVNTKGTIAYVAQQAWIQNATLRDNILFGLPMEKEKYNMVVEACALKADLEMLPGGDLTEIGEKGLNVSGGQKQRIALARAVYNNADVYLLDDPLSAVDSHVGKHIFEHVVGPNGLLRNKTRMLVTHGIHFLPDTDYVVVLDDGKIAESGTYQELIDRKGEFSDFVTQHLNDGKVDSPAPPSSAGSPLSENVGNGNAPLPMIDGADPPKHEELQRRLSRKGKQDSQHRRPSLGGPSRKMSSDPHSHAHGPPALRGNQPPMGRVDSIKGLHRRRSSIHRSWSKVTTTLSSSLQEMDEVEVRTAPKQGERLTEAEVAETGSVSLAVYAHYCRAGGLWLCFFTMLFNALYQGCAVGTNLWLTQWSADHEEARKFNTTMSASKRDLYLGIYGLFGFGQALTLFISDVAPRLGAWFAAKVMHDVMLHGVVRAPLSFHDVTPQGRVLSRFSKDVDVMDNLLPQQIADTLWCMFEVLSTLIVISASMPIFMTVILPIAILYYFIQRFYVATSRQLKRLESVTRSPIYSHFGESVTGAATIRAYNVKERFIRDSELRVDVNQSCFYPSIIAARWLSVRLETVGNLIIFFAALFAVMSKSEESSVGAGLVGLSISYALQVTSVLNLMVRLSSEVESNIVAVERLKEYGNTPQEAEWVLPDKATPPSWPEKGTVSFLDYKVRYREGLDLVLKGLSFNVTGGEKVGIVGRTGAGKSSLTLALFRIVEAAGGKIIIDDIDISTLGLHDLRSKITIIPQDPVLFSGSLRMNLDPFGKHSDAELWTALSDAHLKSYVEEEGEGLELEVTEGGENLSVGQRQLVCLARALLRRTRVLVMDEATAGVDLDTDDLIQATIRTKFKDSTVLTIAHRLNTIVDSDVVLVLDQGRLLELDSPERLLKDKTTVFYSMAKDAGLVS</sequence>
<evidence type="ECO:0000256" key="14">
    <source>
        <dbReference type="ARBA" id="ARBA00024220"/>
    </source>
</evidence>
<dbReference type="GO" id="GO:0005886">
    <property type="term" value="C:plasma membrane"/>
    <property type="evidence" value="ECO:0007669"/>
    <property type="project" value="UniProtKB-SubCell"/>
</dbReference>
<feature type="domain" description="ABC transmembrane type-1" evidence="19">
    <location>
        <begin position="358"/>
        <end position="639"/>
    </location>
</feature>
<dbReference type="FunFam" id="3.40.50.300:FF:000074">
    <property type="entry name" value="Multidrug resistance-associated protein 5 isoform 1"/>
    <property type="match status" value="1"/>
</dbReference>
<feature type="transmembrane region" description="Helical" evidence="17">
    <location>
        <begin position="1109"/>
        <end position="1128"/>
    </location>
</feature>
<evidence type="ECO:0000256" key="1">
    <source>
        <dbReference type="ARBA" id="ARBA00004128"/>
    </source>
</evidence>
<dbReference type="EMBL" id="JAPTSV010000009">
    <property type="protein sequence ID" value="KAJ1524263.1"/>
    <property type="molecule type" value="Genomic_DNA"/>
</dbReference>
<dbReference type="InterPro" id="IPR036640">
    <property type="entry name" value="ABC1_TM_sf"/>
</dbReference>
<evidence type="ECO:0000256" key="5">
    <source>
        <dbReference type="ARBA" id="ARBA00022475"/>
    </source>
</evidence>
<feature type="transmembrane region" description="Helical" evidence="17">
    <location>
        <begin position="1060"/>
        <end position="1088"/>
    </location>
</feature>
<dbReference type="SMART" id="SM00382">
    <property type="entry name" value="AAA"/>
    <property type="match status" value="2"/>
</dbReference>
<gene>
    <name evidence="20" type="ORF">ONE63_010777</name>
</gene>
<evidence type="ECO:0000256" key="17">
    <source>
        <dbReference type="SAM" id="Phobius"/>
    </source>
</evidence>
<dbReference type="CDD" id="cd18603">
    <property type="entry name" value="ABC_6TM_MRP1_2_3_6_D2_like"/>
    <property type="match status" value="1"/>
</dbReference>
<dbReference type="GO" id="GO:0016887">
    <property type="term" value="F:ATP hydrolysis activity"/>
    <property type="evidence" value="ECO:0007669"/>
    <property type="project" value="InterPro"/>
</dbReference>
<feature type="region of interest" description="Disordered" evidence="16">
    <location>
        <begin position="897"/>
        <end position="991"/>
    </location>
</feature>
<evidence type="ECO:0000256" key="2">
    <source>
        <dbReference type="ARBA" id="ARBA00004651"/>
    </source>
</evidence>
<feature type="compositionally biased region" description="Low complexity" evidence="16">
    <location>
        <begin position="298"/>
        <end position="316"/>
    </location>
</feature>
<dbReference type="InterPro" id="IPR017871">
    <property type="entry name" value="ABC_transporter-like_CS"/>
</dbReference>
<accession>A0AAV7XE17</accession>
<feature type="transmembrane region" description="Helical" evidence="17">
    <location>
        <begin position="139"/>
        <end position="159"/>
    </location>
</feature>
<dbReference type="InterPro" id="IPR050173">
    <property type="entry name" value="ABC_transporter_C-like"/>
</dbReference>
<dbReference type="FunFam" id="1.20.1560.10:FF:000020">
    <property type="entry name" value="ABC metal ion transporter"/>
    <property type="match status" value="1"/>
</dbReference>
<evidence type="ECO:0000256" key="16">
    <source>
        <dbReference type="SAM" id="MobiDB-lite"/>
    </source>
</evidence>
<dbReference type="NCBIfam" id="TIGR00957">
    <property type="entry name" value="MRP_assoc_pro"/>
    <property type="match status" value="1"/>
</dbReference>
<dbReference type="PROSITE" id="PS50929">
    <property type="entry name" value="ABC_TM1F"/>
    <property type="match status" value="2"/>
</dbReference>
<feature type="region of interest" description="Disordered" evidence="16">
    <location>
        <begin position="284"/>
        <end position="316"/>
    </location>
</feature>
<feature type="compositionally biased region" description="Basic and acidic residues" evidence="16">
    <location>
        <begin position="933"/>
        <end position="954"/>
    </location>
</feature>
<evidence type="ECO:0000256" key="6">
    <source>
        <dbReference type="ARBA" id="ARBA00022554"/>
    </source>
</evidence>
<dbReference type="Gene3D" id="3.40.50.300">
    <property type="entry name" value="P-loop containing nucleotide triphosphate hydrolases"/>
    <property type="match status" value="2"/>
</dbReference>
<evidence type="ECO:0000256" key="10">
    <source>
        <dbReference type="ARBA" id="ARBA00022840"/>
    </source>
</evidence>
<evidence type="ECO:0000256" key="13">
    <source>
        <dbReference type="ARBA" id="ARBA00023136"/>
    </source>
</evidence>
<feature type="transmembrane region" description="Helical" evidence="17">
    <location>
        <begin position="394"/>
        <end position="411"/>
    </location>
</feature>
<dbReference type="Pfam" id="PF24357">
    <property type="entry name" value="TMD0_ABC"/>
    <property type="match status" value="1"/>
</dbReference>
<evidence type="ECO:0000256" key="8">
    <source>
        <dbReference type="ARBA" id="ARBA00022737"/>
    </source>
</evidence>
<dbReference type="GO" id="GO:0005524">
    <property type="term" value="F:ATP binding"/>
    <property type="evidence" value="ECO:0007669"/>
    <property type="project" value="UniProtKB-KW"/>
</dbReference>
<evidence type="ECO:0000256" key="15">
    <source>
        <dbReference type="ARBA" id="ARBA00047523"/>
    </source>
</evidence>
<feature type="transmembrane region" description="Helical" evidence="17">
    <location>
        <begin position="72"/>
        <end position="96"/>
    </location>
</feature>
<dbReference type="GO" id="GO:0000323">
    <property type="term" value="C:lytic vacuole"/>
    <property type="evidence" value="ECO:0007669"/>
    <property type="project" value="UniProtKB-ARBA"/>
</dbReference>
<dbReference type="InterPro" id="IPR027417">
    <property type="entry name" value="P-loop_NTPase"/>
</dbReference>
<keyword evidence="5" id="KW-1003">Cell membrane</keyword>
<feature type="transmembrane region" description="Helical" evidence="17">
    <location>
        <begin position="468"/>
        <end position="489"/>
    </location>
</feature>
<feature type="transmembrane region" description="Helical" evidence="17">
    <location>
        <begin position="352"/>
        <end position="374"/>
    </location>
</feature>
<dbReference type="PANTHER" id="PTHR24223:SF443">
    <property type="entry name" value="MULTIDRUG-RESISTANCE LIKE PROTEIN 1, ISOFORM I"/>
    <property type="match status" value="1"/>
</dbReference>
<comment type="caution">
    <text evidence="20">The sequence shown here is derived from an EMBL/GenBank/DDBJ whole genome shotgun (WGS) entry which is preliminary data.</text>
</comment>
<dbReference type="SUPFAM" id="SSF52540">
    <property type="entry name" value="P-loop containing nucleoside triphosphate hydrolases"/>
    <property type="match status" value="2"/>
</dbReference>
<evidence type="ECO:0000313" key="21">
    <source>
        <dbReference type="Proteomes" id="UP001075354"/>
    </source>
</evidence>
<evidence type="ECO:0000256" key="9">
    <source>
        <dbReference type="ARBA" id="ARBA00022741"/>
    </source>
</evidence>
<dbReference type="Pfam" id="PF00005">
    <property type="entry name" value="ABC_tran"/>
    <property type="match status" value="2"/>
</dbReference>
<dbReference type="GO" id="GO:0005774">
    <property type="term" value="C:vacuolar membrane"/>
    <property type="evidence" value="ECO:0007669"/>
    <property type="project" value="UniProtKB-SubCell"/>
</dbReference>
<dbReference type="PROSITE" id="PS50893">
    <property type="entry name" value="ABC_TRANSPORTER_2"/>
    <property type="match status" value="2"/>
</dbReference>
<feature type="transmembrane region" description="Helical" evidence="17">
    <location>
        <begin position="184"/>
        <end position="204"/>
    </location>
</feature>
<dbReference type="GO" id="GO:0015431">
    <property type="term" value="F:ABC-type glutathione S-conjugate transporter activity"/>
    <property type="evidence" value="ECO:0007669"/>
    <property type="project" value="UniProtKB-EC"/>
</dbReference>
<keyword evidence="8" id="KW-0677">Repeat</keyword>
<feature type="transmembrane region" description="Helical" evidence="17">
    <location>
        <begin position="1296"/>
        <end position="1315"/>
    </location>
</feature>
<evidence type="ECO:0000256" key="4">
    <source>
        <dbReference type="ARBA" id="ARBA00022448"/>
    </source>
</evidence>
<evidence type="ECO:0000256" key="7">
    <source>
        <dbReference type="ARBA" id="ARBA00022692"/>
    </source>
</evidence>
<dbReference type="FunFam" id="1.20.1560.10:FF:000001">
    <property type="entry name" value="ATP-binding cassette subfamily C member 1"/>
    <property type="match status" value="1"/>
</dbReference>
<keyword evidence="12 17" id="KW-1133">Transmembrane helix</keyword>
<dbReference type="InterPro" id="IPR011527">
    <property type="entry name" value="ABC1_TM_dom"/>
</dbReference>
<comment type="catalytic activity">
    <reaction evidence="15">
        <text>leukotriene C4(in) + ATP + H2O = leukotriene C4(out) + ADP + phosphate + H(+)</text>
        <dbReference type="Rhea" id="RHEA:38963"/>
        <dbReference type="ChEBI" id="CHEBI:15377"/>
        <dbReference type="ChEBI" id="CHEBI:15378"/>
        <dbReference type="ChEBI" id="CHEBI:30616"/>
        <dbReference type="ChEBI" id="CHEBI:43474"/>
        <dbReference type="ChEBI" id="CHEBI:57973"/>
        <dbReference type="ChEBI" id="CHEBI:456216"/>
    </reaction>
    <physiologicalReaction direction="left-to-right" evidence="15">
        <dbReference type="Rhea" id="RHEA:38964"/>
    </physiologicalReaction>
</comment>
<feature type="transmembrane region" description="Helical" evidence="17">
    <location>
        <begin position="495"/>
        <end position="514"/>
    </location>
</feature>
<keyword evidence="9" id="KW-0547">Nucleotide-binding</keyword>
<comment type="similarity">
    <text evidence="3">Belongs to the ABC transporter superfamily. ABCC family. Conjugate transporter (TC 3.A.1.208) subfamily.</text>
</comment>
<dbReference type="CDD" id="cd03244">
    <property type="entry name" value="ABCC_MRP_domain2"/>
    <property type="match status" value="1"/>
</dbReference>
<dbReference type="Proteomes" id="UP001075354">
    <property type="component" value="Chromosome 9"/>
</dbReference>
<dbReference type="PANTHER" id="PTHR24223">
    <property type="entry name" value="ATP-BINDING CASSETTE SUB-FAMILY C"/>
    <property type="match status" value="1"/>
</dbReference>
<feature type="domain" description="ABC transmembrane type-1" evidence="19">
    <location>
        <begin position="1065"/>
        <end position="1354"/>
    </location>
</feature>
<evidence type="ECO:0000256" key="12">
    <source>
        <dbReference type="ARBA" id="ARBA00022989"/>
    </source>
</evidence>
<reference evidence="20" key="1">
    <citation type="submission" date="2022-12" db="EMBL/GenBank/DDBJ databases">
        <title>Chromosome-level genome assembly of the bean flower thrips Megalurothrips usitatus.</title>
        <authorList>
            <person name="Ma L."/>
            <person name="Liu Q."/>
            <person name="Li H."/>
            <person name="Cai W."/>
        </authorList>
    </citation>
    <scope>NUCLEOTIDE SEQUENCE</scope>
    <source>
        <strain evidence="20">Cailab_2022a</strain>
    </source>
</reference>
<feature type="compositionally biased region" description="Basic and acidic residues" evidence="16">
    <location>
        <begin position="284"/>
        <end position="297"/>
    </location>
</feature>
<evidence type="ECO:0000259" key="18">
    <source>
        <dbReference type="PROSITE" id="PS50893"/>
    </source>
</evidence>
<evidence type="ECO:0000259" key="19">
    <source>
        <dbReference type="PROSITE" id="PS50929"/>
    </source>
</evidence>
<dbReference type="CDD" id="cd03250">
    <property type="entry name" value="ABCC_MRP_domain1"/>
    <property type="match status" value="1"/>
</dbReference>
<feature type="transmembrane region" description="Helical" evidence="17">
    <location>
        <begin position="581"/>
        <end position="602"/>
    </location>
</feature>
<keyword evidence="11" id="KW-1278">Translocase</keyword>
<comment type="subcellular location">
    <subcellularLocation>
        <location evidence="2">Cell membrane</location>
        <topology evidence="2">Multi-pass membrane protein</topology>
    </subcellularLocation>
    <subcellularLocation>
        <location evidence="1">Vacuole membrane</location>
        <topology evidence="1">Multi-pass membrane protein</topology>
    </subcellularLocation>
</comment>
<feature type="transmembrane region" description="Helical" evidence="17">
    <location>
        <begin position="116"/>
        <end position="132"/>
    </location>
</feature>
<dbReference type="InterPro" id="IPR003593">
    <property type="entry name" value="AAA+_ATPase"/>
</dbReference>
<organism evidence="20 21">
    <name type="scientific">Megalurothrips usitatus</name>
    <name type="common">bean blossom thrips</name>
    <dbReference type="NCBI Taxonomy" id="439358"/>
    <lineage>
        <taxon>Eukaryota</taxon>
        <taxon>Metazoa</taxon>
        <taxon>Ecdysozoa</taxon>
        <taxon>Arthropoda</taxon>
        <taxon>Hexapoda</taxon>
        <taxon>Insecta</taxon>
        <taxon>Pterygota</taxon>
        <taxon>Neoptera</taxon>
        <taxon>Paraneoptera</taxon>
        <taxon>Thysanoptera</taxon>
        <taxon>Terebrantia</taxon>
        <taxon>Thripoidea</taxon>
        <taxon>Thripidae</taxon>
        <taxon>Megalurothrips</taxon>
    </lineage>
</organism>
<keyword evidence="7 17" id="KW-0812">Transmembrane</keyword>
<keyword evidence="21" id="KW-1185">Reference proteome</keyword>
<evidence type="ECO:0000256" key="11">
    <source>
        <dbReference type="ARBA" id="ARBA00022967"/>
    </source>
</evidence>
<feature type="transmembrane region" description="Helical" evidence="17">
    <location>
        <begin position="39"/>
        <end position="60"/>
    </location>
</feature>
<protein>
    <recommendedName>
        <fullName evidence="14">ABC-type glutathione-S-conjugate transporter</fullName>
        <ecNumber evidence="14">7.6.2.3</ecNumber>
    </recommendedName>
</protein>
<dbReference type="FunFam" id="3.40.50.300:FF:000293">
    <property type="entry name" value="ATP binding cassette subfamily C member 1"/>
    <property type="match status" value="1"/>
</dbReference>
<keyword evidence="6" id="KW-0926">Vacuole</keyword>
<dbReference type="PROSITE" id="PS00211">
    <property type="entry name" value="ABC_TRANSPORTER_1"/>
    <property type="match status" value="2"/>
</dbReference>
<evidence type="ECO:0000256" key="3">
    <source>
        <dbReference type="ARBA" id="ARBA00009726"/>
    </source>
</evidence>
<evidence type="ECO:0000313" key="20">
    <source>
        <dbReference type="EMBL" id="KAJ1524263.1"/>
    </source>
</evidence>
<keyword evidence="13 17" id="KW-0472">Membrane</keyword>
<dbReference type="EC" id="7.6.2.3" evidence="14"/>
<dbReference type="InterPro" id="IPR056227">
    <property type="entry name" value="TMD0_ABC"/>
</dbReference>
<name>A0AAV7XE17_9NEOP</name>
<feature type="domain" description="ABC transporter" evidence="18">
    <location>
        <begin position="671"/>
        <end position="895"/>
    </location>
</feature>
<dbReference type="Pfam" id="PF00664">
    <property type="entry name" value="ABC_membrane"/>
    <property type="match status" value="2"/>
</dbReference>
<dbReference type="Gene3D" id="1.20.1560.10">
    <property type="entry name" value="ABC transporter type 1, transmembrane domain"/>
    <property type="match status" value="2"/>
</dbReference>
<keyword evidence="4" id="KW-0813">Transport</keyword>
<feature type="transmembrane region" description="Helical" evidence="17">
    <location>
        <begin position="1200"/>
        <end position="1224"/>
    </location>
</feature>
<dbReference type="InterPro" id="IPR005292">
    <property type="entry name" value="MRP"/>
</dbReference>
<dbReference type="InterPro" id="IPR003439">
    <property type="entry name" value="ABC_transporter-like_ATP-bd"/>
</dbReference>
<feature type="domain" description="ABC transporter" evidence="18">
    <location>
        <begin position="1391"/>
        <end position="1625"/>
    </location>
</feature>
<keyword evidence="10" id="KW-0067">ATP-binding</keyword>
<dbReference type="SUPFAM" id="SSF90123">
    <property type="entry name" value="ABC transporter transmembrane region"/>
    <property type="match status" value="2"/>
</dbReference>
<proteinExistence type="inferred from homology"/>
<dbReference type="CDD" id="cd18595">
    <property type="entry name" value="ABC_6TM_MRP1_2_3_6_D1_like"/>
    <property type="match status" value="1"/>
</dbReference>